<feature type="transmembrane region" description="Helical" evidence="2">
    <location>
        <begin position="59"/>
        <end position="82"/>
    </location>
</feature>
<protein>
    <submittedName>
        <fullName evidence="3">Uncharacterized protein</fullName>
    </submittedName>
</protein>
<organism evidence="3 4">
    <name type="scientific">Trypanosoma rangeli</name>
    <dbReference type="NCBI Taxonomy" id="5698"/>
    <lineage>
        <taxon>Eukaryota</taxon>
        <taxon>Discoba</taxon>
        <taxon>Euglenozoa</taxon>
        <taxon>Kinetoplastea</taxon>
        <taxon>Metakinetoplastina</taxon>
        <taxon>Trypanosomatida</taxon>
        <taxon>Trypanosomatidae</taxon>
        <taxon>Trypanosoma</taxon>
        <taxon>Herpetosoma</taxon>
    </lineage>
</organism>
<keyword evidence="2" id="KW-0812">Transmembrane</keyword>
<evidence type="ECO:0000313" key="3">
    <source>
        <dbReference type="EMBL" id="RNF04991.1"/>
    </source>
</evidence>
<gene>
    <name evidence="3" type="ORF">TraAM80_04828</name>
</gene>
<keyword evidence="2" id="KW-1133">Transmembrane helix</keyword>
<evidence type="ECO:0000256" key="2">
    <source>
        <dbReference type="SAM" id="Phobius"/>
    </source>
</evidence>
<sequence>MSNSREQGEVGNGANGDSDNNNASLAIIDMETRTVSEISPIELEPEGFFSFSKRGKLTWWSAVILALYVVGTLSAIFVLIFFSVRRTSPFKKNSSNDSRTTRDIAFTSWPPYCQNGWHRKTFSCARRMWIASCLANCMPYWPSWKRRSVAQPKLPTIFFTEHVR</sequence>
<proteinExistence type="predicted"/>
<evidence type="ECO:0000256" key="1">
    <source>
        <dbReference type="SAM" id="MobiDB-lite"/>
    </source>
</evidence>
<keyword evidence="4" id="KW-1185">Reference proteome</keyword>
<keyword evidence="2" id="KW-0472">Membrane</keyword>
<reference evidence="3 4" key="1">
    <citation type="journal article" date="2018" name="BMC Genomics">
        <title>Genomic comparison of Trypanosoma conorhini and Trypanosoma rangeli to Trypanosoma cruzi strains of high and low virulence.</title>
        <authorList>
            <person name="Bradwell K.R."/>
            <person name="Koparde V.N."/>
            <person name="Matveyev A.V."/>
            <person name="Serrano M.G."/>
            <person name="Alves J.M."/>
            <person name="Parikh H."/>
            <person name="Huang B."/>
            <person name="Lee V."/>
            <person name="Espinosa-Alvarez O."/>
            <person name="Ortiz P.A."/>
            <person name="Costa-Martins A.G."/>
            <person name="Teixeira M.M."/>
            <person name="Buck G.A."/>
        </authorList>
    </citation>
    <scope>NUCLEOTIDE SEQUENCE [LARGE SCALE GENOMIC DNA]</scope>
    <source>
        <strain evidence="3 4">AM80</strain>
    </source>
</reference>
<feature type="region of interest" description="Disordered" evidence="1">
    <location>
        <begin position="1"/>
        <end position="22"/>
    </location>
</feature>
<dbReference type="RefSeq" id="XP_029238419.1">
    <property type="nucleotide sequence ID" value="XM_029381740.1"/>
</dbReference>
<dbReference type="AlphaFoldDB" id="A0A422NHR1"/>
<comment type="caution">
    <text evidence="3">The sequence shown here is derived from an EMBL/GenBank/DDBJ whole genome shotgun (WGS) entry which is preliminary data.</text>
</comment>
<accession>A0A422NHR1</accession>
<dbReference type="OrthoDB" id="259617at2759"/>
<dbReference type="EMBL" id="MKGL01000147">
    <property type="protein sequence ID" value="RNF04991.1"/>
    <property type="molecule type" value="Genomic_DNA"/>
</dbReference>
<dbReference type="GeneID" id="40328761"/>
<evidence type="ECO:0000313" key="4">
    <source>
        <dbReference type="Proteomes" id="UP000283634"/>
    </source>
</evidence>
<dbReference type="Proteomes" id="UP000283634">
    <property type="component" value="Unassembled WGS sequence"/>
</dbReference>
<name>A0A422NHR1_TRYRA</name>